<dbReference type="AlphaFoldDB" id="A0A382J199"/>
<organism evidence="6">
    <name type="scientific">marine metagenome</name>
    <dbReference type="NCBI Taxonomy" id="408172"/>
    <lineage>
        <taxon>unclassified sequences</taxon>
        <taxon>metagenomes</taxon>
        <taxon>ecological metagenomes</taxon>
    </lineage>
</organism>
<dbReference type="InterPro" id="IPR017937">
    <property type="entry name" value="Thioredoxin_CS"/>
</dbReference>
<dbReference type="PANTHER" id="PTHR42852:SF6">
    <property type="entry name" value="THIOL:DISULFIDE INTERCHANGE PROTEIN DSBE"/>
    <property type="match status" value="1"/>
</dbReference>
<reference evidence="6" key="1">
    <citation type="submission" date="2018-05" db="EMBL/GenBank/DDBJ databases">
        <authorList>
            <person name="Lanie J.A."/>
            <person name="Ng W.-L."/>
            <person name="Kazmierczak K.M."/>
            <person name="Andrzejewski T.M."/>
            <person name="Davidsen T.M."/>
            <person name="Wayne K.J."/>
            <person name="Tettelin H."/>
            <person name="Glass J.I."/>
            <person name="Rusch D."/>
            <person name="Podicherti R."/>
            <person name="Tsui H.-C.T."/>
            <person name="Winkler M.E."/>
        </authorList>
    </citation>
    <scope>NUCLEOTIDE SEQUENCE</scope>
</reference>
<comment type="subcellular location">
    <subcellularLocation>
        <location evidence="1">Cell envelope</location>
    </subcellularLocation>
</comment>
<dbReference type="Pfam" id="PF00578">
    <property type="entry name" value="AhpC-TSA"/>
    <property type="match status" value="1"/>
</dbReference>
<dbReference type="GO" id="GO:0030313">
    <property type="term" value="C:cell envelope"/>
    <property type="evidence" value="ECO:0007669"/>
    <property type="project" value="UniProtKB-SubCell"/>
</dbReference>
<dbReference type="InterPro" id="IPR013766">
    <property type="entry name" value="Thioredoxin_domain"/>
</dbReference>
<dbReference type="SUPFAM" id="SSF52833">
    <property type="entry name" value="Thioredoxin-like"/>
    <property type="match status" value="1"/>
</dbReference>
<evidence type="ECO:0000256" key="4">
    <source>
        <dbReference type="ARBA" id="ARBA00023284"/>
    </source>
</evidence>
<dbReference type="GO" id="GO:0017004">
    <property type="term" value="P:cytochrome complex assembly"/>
    <property type="evidence" value="ECO:0007669"/>
    <property type="project" value="UniProtKB-KW"/>
</dbReference>
<dbReference type="InterPro" id="IPR036249">
    <property type="entry name" value="Thioredoxin-like_sf"/>
</dbReference>
<feature type="domain" description="Thioredoxin" evidence="5">
    <location>
        <begin position="29"/>
        <end position="167"/>
    </location>
</feature>
<dbReference type="GO" id="GO:0016209">
    <property type="term" value="F:antioxidant activity"/>
    <property type="evidence" value="ECO:0007669"/>
    <property type="project" value="InterPro"/>
</dbReference>
<gene>
    <name evidence="6" type="ORF">METZ01_LOCUS258046</name>
</gene>
<evidence type="ECO:0000313" key="6">
    <source>
        <dbReference type="EMBL" id="SVC05192.1"/>
    </source>
</evidence>
<dbReference type="EMBL" id="UINC01070781">
    <property type="protein sequence ID" value="SVC05192.1"/>
    <property type="molecule type" value="Genomic_DNA"/>
</dbReference>
<dbReference type="PROSITE" id="PS51352">
    <property type="entry name" value="THIOREDOXIN_2"/>
    <property type="match status" value="1"/>
</dbReference>
<accession>A0A382J199</accession>
<keyword evidence="3" id="KW-1015">Disulfide bond</keyword>
<dbReference type="InterPro" id="IPR050553">
    <property type="entry name" value="Thioredoxin_ResA/DsbE_sf"/>
</dbReference>
<keyword evidence="4" id="KW-0676">Redox-active center</keyword>
<keyword evidence="2" id="KW-0201">Cytochrome c-type biogenesis</keyword>
<dbReference type="PROSITE" id="PS00194">
    <property type="entry name" value="THIOREDOXIN_1"/>
    <property type="match status" value="1"/>
</dbReference>
<dbReference type="Gene3D" id="3.40.30.10">
    <property type="entry name" value="Glutaredoxin"/>
    <property type="match status" value="1"/>
</dbReference>
<dbReference type="GO" id="GO:0016491">
    <property type="term" value="F:oxidoreductase activity"/>
    <property type="evidence" value="ECO:0007669"/>
    <property type="project" value="InterPro"/>
</dbReference>
<evidence type="ECO:0000256" key="2">
    <source>
        <dbReference type="ARBA" id="ARBA00022748"/>
    </source>
</evidence>
<evidence type="ECO:0000256" key="3">
    <source>
        <dbReference type="ARBA" id="ARBA00023157"/>
    </source>
</evidence>
<proteinExistence type="predicted"/>
<name>A0A382J199_9ZZZZ</name>
<dbReference type="CDD" id="cd02966">
    <property type="entry name" value="TlpA_like_family"/>
    <property type="match status" value="1"/>
</dbReference>
<sequence length="167" mass="19502">VLALLVIFSIVRYFDVETHIKTWRANSEDNKPRYIVEFSLQDLDGKTRSISEWSDRRVLINFWATWCVPCRREMPMLQNLYLNKDTHNIEIIGIAVDQNEPVRDFINEYGIEFPILIGQSNAYEIMQQLGNTATTLPYTLVVEPDGLITWFKNTELKSEDLPEILGY</sequence>
<dbReference type="PANTHER" id="PTHR42852">
    <property type="entry name" value="THIOL:DISULFIDE INTERCHANGE PROTEIN DSBE"/>
    <property type="match status" value="1"/>
</dbReference>
<evidence type="ECO:0000259" key="5">
    <source>
        <dbReference type="PROSITE" id="PS51352"/>
    </source>
</evidence>
<feature type="non-terminal residue" evidence="6">
    <location>
        <position position="1"/>
    </location>
</feature>
<evidence type="ECO:0000256" key="1">
    <source>
        <dbReference type="ARBA" id="ARBA00004196"/>
    </source>
</evidence>
<dbReference type="InterPro" id="IPR000866">
    <property type="entry name" value="AhpC/TSA"/>
</dbReference>
<protein>
    <recommendedName>
        <fullName evidence="5">Thioredoxin domain-containing protein</fullName>
    </recommendedName>
</protein>